<keyword evidence="8" id="KW-1185">Reference proteome</keyword>
<organism evidence="6 8">
    <name type="scientific">Vitreoscilla filiformis</name>
    <dbReference type="NCBI Taxonomy" id="63"/>
    <lineage>
        <taxon>Bacteria</taxon>
        <taxon>Pseudomonadati</taxon>
        <taxon>Pseudomonadota</taxon>
        <taxon>Betaproteobacteria</taxon>
        <taxon>Neisseriales</taxon>
        <taxon>Neisseriaceae</taxon>
        <taxon>Vitreoscilla</taxon>
    </lineage>
</organism>
<feature type="compositionally biased region" description="Basic residues" evidence="1">
    <location>
        <begin position="374"/>
        <end position="387"/>
    </location>
</feature>
<dbReference type="KEGG" id="vff:VITFI_CDS1519"/>
<evidence type="ECO:0000313" key="5">
    <source>
        <dbReference type="EMBL" id="ASM76422.1"/>
    </source>
</evidence>
<sequence>MTPTSRAALVVLATMASGASLTMAALAAVERGSTATDKGLHVVTAAVLALGCNLLPGLALRGWRMAWLVAGLCLVATLYNQAHWYASAGHRAGDARATAEVTLSQSAQVARDELASLAGTPTLAQAGDALAKAQAKAERAQAAQRLCDSTTPGRCTAAATGASAAVAHLRAAEQTAQQAQRVGELRRQLAADAQTADTQRQRAATDPVDARLAELTGWSPAVIGLGGSLLQGALLEGVAALLWAVALASPAAAPSRNPHVSTDTHPHLQGAHREHTRIPSAIRQRFANAWRHVRQAVGRDSSGRRAVGVHQPGDVQPSPTGRSAVGVESVHAAVFGAVSPGGGGVWQGAGALPGCDGGHHGVRQPPGRDSTGGHGHHPAPVRRRGRERRGLLS</sequence>
<feature type="signal peptide" evidence="3">
    <location>
        <begin position="1"/>
        <end position="27"/>
    </location>
</feature>
<dbReference type="EMBL" id="CP022423">
    <property type="protein sequence ID" value="ASM76854.1"/>
    <property type="molecule type" value="Genomic_DNA"/>
</dbReference>
<feature type="chain" id="PRO_5011910482" description="DUF4407 domain-containing protein" evidence="3">
    <location>
        <begin position="28"/>
        <end position="393"/>
    </location>
</feature>
<protein>
    <recommendedName>
        <fullName evidence="9">DUF4407 domain-containing protein</fullName>
    </recommendedName>
</protein>
<reference evidence="6 8" key="1">
    <citation type="submission" date="2017-07" db="EMBL/GenBank/DDBJ databases">
        <title>Complete Genome Sequence of the cosmetic ferment Vitreoscilla filiformis (ATCC15551).</title>
        <authorList>
            <person name="Contreras S."/>
            <person name="Sagory-Zalkind P."/>
            <person name="Blanquart H."/>
            <person name="Iltis A."/>
            <person name="Morand S.C."/>
        </authorList>
    </citation>
    <scope>NUCLEOTIDE SEQUENCE [LARGE SCALE GENOMIC DNA]</scope>
    <source>
        <strain evidence="6 8">ATCC 15551</strain>
    </source>
</reference>
<feature type="transmembrane region" description="Helical" evidence="2">
    <location>
        <begin position="67"/>
        <end position="86"/>
    </location>
</feature>
<feature type="compositionally biased region" description="Basic and acidic residues" evidence="1">
    <location>
        <begin position="262"/>
        <end position="275"/>
    </location>
</feature>
<dbReference type="EMBL" id="CP022423">
    <property type="protein sequence ID" value="ASM77297.1"/>
    <property type="molecule type" value="Genomic_DNA"/>
</dbReference>
<dbReference type="KEGG" id="vff:VITFI_CDS0643"/>
<feature type="region of interest" description="Disordered" evidence="1">
    <location>
        <begin position="298"/>
        <end position="324"/>
    </location>
</feature>
<gene>
    <name evidence="4" type="ORF">VITFI_CDS0125</name>
    <name evidence="5" type="ORF">VITFI_CDS0643</name>
    <name evidence="6" type="ORF">VITFI_CDS1076</name>
    <name evidence="7" type="ORF">VITFI_CDS1519</name>
</gene>
<dbReference type="AlphaFoldDB" id="A0A221KCS8"/>
<proteinExistence type="predicted"/>
<keyword evidence="2" id="KW-1133">Transmembrane helix</keyword>
<evidence type="ECO:0000313" key="8">
    <source>
        <dbReference type="Proteomes" id="UP000199729"/>
    </source>
</evidence>
<keyword evidence="2" id="KW-0472">Membrane</keyword>
<evidence type="ECO:0000313" key="4">
    <source>
        <dbReference type="EMBL" id="ASM75904.1"/>
    </source>
</evidence>
<feature type="region of interest" description="Disordered" evidence="1">
    <location>
        <begin position="254"/>
        <end position="275"/>
    </location>
</feature>
<keyword evidence="3" id="KW-0732">Signal</keyword>
<accession>A0A221KCS8</accession>
<evidence type="ECO:0000313" key="7">
    <source>
        <dbReference type="EMBL" id="ASM77297.1"/>
    </source>
</evidence>
<evidence type="ECO:0000313" key="6">
    <source>
        <dbReference type="EMBL" id="ASM76854.1"/>
    </source>
</evidence>
<feature type="region of interest" description="Disordered" evidence="1">
    <location>
        <begin position="355"/>
        <end position="393"/>
    </location>
</feature>
<feature type="transmembrane region" description="Helical" evidence="2">
    <location>
        <begin position="40"/>
        <end position="60"/>
    </location>
</feature>
<dbReference type="KEGG" id="vff:VITFI_CDS0125"/>
<evidence type="ECO:0000256" key="2">
    <source>
        <dbReference type="SAM" id="Phobius"/>
    </source>
</evidence>
<dbReference type="EMBL" id="CP022423">
    <property type="protein sequence ID" value="ASM76422.1"/>
    <property type="molecule type" value="Genomic_DNA"/>
</dbReference>
<dbReference type="EMBL" id="CP022423">
    <property type="protein sequence ID" value="ASM75904.1"/>
    <property type="molecule type" value="Genomic_DNA"/>
</dbReference>
<evidence type="ECO:0000256" key="3">
    <source>
        <dbReference type="SAM" id="SignalP"/>
    </source>
</evidence>
<evidence type="ECO:0000256" key="1">
    <source>
        <dbReference type="SAM" id="MobiDB-lite"/>
    </source>
</evidence>
<dbReference type="KEGG" id="vff:VITFI_CDS1076"/>
<keyword evidence="2" id="KW-0812">Transmembrane</keyword>
<name>A0A221KCS8_VITFI</name>
<dbReference type="Proteomes" id="UP000199729">
    <property type="component" value="Chromosome"/>
</dbReference>
<evidence type="ECO:0008006" key="9">
    <source>
        <dbReference type="Google" id="ProtNLM"/>
    </source>
</evidence>